<organism evidence="2 4">
    <name type="scientific">Didymodactylos carnosus</name>
    <dbReference type="NCBI Taxonomy" id="1234261"/>
    <lineage>
        <taxon>Eukaryota</taxon>
        <taxon>Metazoa</taxon>
        <taxon>Spiralia</taxon>
        <taxon>Gnathifera</taxon>
        <taxon>Rotifera</taxon>
        <taxon>Eurotatoria</taxon>
        <taxon>Bdelloidea</taxon>
        <taxon>Philodinida</taxon>
        <taxon>Philodinidae</taxon>
        <taxon>Didymodactylos</taxon>
    </lineage>
</organism>
<dbReference type="InterPro" id="IPR004154">
    <property type="entry name" value="Anticodon-bd"/>
</dbReference>
<name>A0A8S2G8W3_9BILA</name>
<dbReference type="Gene3D" id="3.40.50.800">
    <property type="entry name" value="Anticodon-binding domain"/>
    <property type="match status" value="1"/>
</dbReference>
<dbReference type="GO" id="GO:0005739">
    <property type="term" value="C:mitochondrion"/>
    <property type="evidence" value="ECO:0007669"/>
    <property type="project" value="TreeGrafter"/>
</dbReference>
<dbReference type="PANTHER" id="PTHR10745">
    <property type="entry name" value="GLYCYL-TRNA SYNTHETASE/DNA POLYMERASE SUBUNIT GAMMA-2"/>
    <property type="match status" value="1"/>
</dbReference>
<proteinExistence type="predicted"/>
<dbReference type="SUPFAM" id="SSF52954">
    <property type="entry name" value="Class II aaRS ABD-related"/>
    <property type="match status" value="1"/>
</dbReference>
<dbReference type="Pfam" id="PF03129">
    <property type="entry name" value="HGTP_anticodon"/>
    <property type="match status" value="1"/>
</dbReference>
<dbReference type="EMBL" id="CAJOBA010093934">
    <property type="protein sequence ID" value="CAF4495944.1"/>
    <property type="molecule type" value="Genomic_DNA"/>
</dbReference>
<sequence>KRYSRSDEIAIPFAVTIDFDSLKQPYTATLRERDSFKQIRLKIDELANVLQGLSTGTVTWGVVTSMYPEFKEQQATAAKEDSINE</sequence>
<dbReference type="GO" id="GO:0004820">
    <property type="term" value="F:glycine-tRNA ligase activity"/>
    <property type="evidence" value="ECO:0007669"/>
    <property type="project" value="TreeGrafter"/>
</dbReference>
<accession>A0A8S2G8W3</accession>
<feature type="non-terminal residue" evidence="2">
    <location>
        <position position="1"/>
    </location>
</feature>
<dbReference type="Proteomes" id="UP000682733">
    <property type="component" value="Unassembled WGS sequence"/>
</dbReference>
<dbReference type="PANTHER" id="PTHR10745:SF0">
    <property type="entry name" value="GLYCINE--TRNA LIGASE"/>
    <property type="match status" value="1"/>
</dbReference>
<evidence type="ECO:0000259" key="1">
    <source>
        <dbReference type="Pfam" id="PF03129"/>
    </source>
</evidence>
<protein>
    <recommendedName>
        <fullName evidence="1">Anticodon-binding domain-containing protein</fullName>
    </recommendedName>
</protein>
<dbReference type="GO" id="GO:0070150">
    <property type="term" value="P:mitochondrial glycyl-tRNA aminoacylation"/>
    <property type="evidence" value="ECO:0007669"/>
    <property type="project" value="TreeGrafter"/>
</dbReference>
<evidence type="ECO:0000313" key="2">
    <source>
        <dbReference type="EMBL" id="CAF1649759.1"/>
    </source>
</evidence>
<feature type="domain" description="Anticodon-binding" evidence="1">
    <location>
        <begin position="1"/>
        <end position="51"/>
    </location>
</feature>
<evidence type="ECO:0000313" key="4">
    <source>
        <dbReference type="Proteomes" id="UP000677228"/>
    </source>
</evidence>
<comment type="caution">
    <text evidence="2">The sequence shown here is derived from an EMBL/GenBank/DDBJ whole genome shotgun (WGS) entry which is preliminary data.</text>
</comment>
<gene>
    <name evidence="2" type="ORF">OVA965_LOCUS44759</name>
    <name evidence="3" type="ORF">TMI583_LOCUS47755</name>
</gene>
<dbReference type="Proteomes" id="UP000677228">
    <property type="component" value="Unassembled WGS sequence"/>
</dbReference>
<reference evidence="2" key="1">
    <citation type="submission" date="2021-02" db="EMBL/GenBank/DDBJ databases">
        <authorList>
            <person name="Nowell W R."/>
        </authorList>
    </citation>
    <scope>NUCLEOTIDE SEQUENCE</scope>
</reference>
<evidence type="ECO:0000313" key="3">
    <source>
        <dbReference type="EMBL" id="CAF4495944.1"/>
    </source>
</evidence>
<dbReference type="EMBL" id="CAJNOK010065673">
    <property type="protein sequence ID" value="CAF1649759.1"/>
    <property type="molecule type" value="Genomic_DNA"/>
</dbReference>
<dbReference type="InterPro" id="IPR036621">
    <property type="entry name" value="Anticodon-bd_dom_sf"/>
</dbReference>
<dbReference type="InterPro" id="IPR027031">
    <property type="entry name" value="Gly-tRNA_synthase/POLG2"/>
</dbReference>
<dbReference type="AlphaFoldDB" id="A0A8S2G8W3"/>